<feature type="compositionally biased region" description="Low complexity" evidence="1">
    <location>
        <begin position="215"/>
        <end position="227"/>
    </location>
</feature>
<evidence type="ECO:0000313" key="2">
    <source>
        <dbReference type="EMBL" id="GAA5802291.1"/>
    </source>
</evidence>
<proteinExistence type="predicted"/>
<gene>
    <name evidence="2" type="ORF">HPULCUR_007754</name>
</gene>
<feature type="region of interest" description="Disordered" evidence="1">
    <location>
        <begin position="179"/>
        <end position="228"/>
    </location>
</feature>
<feature type="region of interest" description="Disordered" evidence="1">
    <location>
        <begin position="432"/>
        <end position="481"/>
    </location>
</feature>
<name>A0ABP9Y5N5_9FUNG</name>
<organism evidence="2 3">
    <name type="scientific">Helicostylum pulchrum</name>
    <dbReference type="NCBI Taxonomy" id="562976"/>
    <lineage>
        <taxon>Eukaryota</taxon>
        <taxon>Fungi</taxon>
        <taxon>Fungi incertae sedis</taxon>
        <taxon>Mucoromycota</taxon>
        <taxon>Mucoromycotina</taxon>
        <taxon>Mucoromycetes</taxon>
        <taxon>Mucorales</taxon>
        <taxon>Mucorineae</taxon>
        <taxon>Mucoraceae</taxon>
        <taxon>Helicostylum</taxon>
    </lineage>
</organism>
<evidence type="ECO:0000313" key="3">
    <source>
        <dbReference type="Proteomes" id="UP001476247"/>
    </source>
</evidence>
<dbReference type="Proteomes" id="UP001476247">
    <property type="component" value="Unassembled WGS sequence"/>
</dbReference>
<sequence>MYKVSLNSRINKQRLAQANRAMSTGSNTRPGGMNKLLVGGILASAASYVYYQRYKKDNDFYHGDSEPYSKTKHQVQSKSNDALQELNYAGDRIKKSAEDVADTARDTFSTVKKEGKETIRNLKDESESFLANHHLKEGDRRPEKVLSSDSNQAAFNAAHKSEQAKGDIQHNPMVDEKISSNKTKSASEAKLEDHAQRDVRDTTPLVSKDTDKVKPVWNDNNNNNKSNVETDINTALEESKSSVLDTTISLGKEIKSTVYSIFGNHEPAQRTNSKNGRDSWESRLGAENVIATRTDQDIIDATRNLPVPGKKGTSYDFYGVAETAGNPMVTEKLNTNKTKPLWETSLEEHAQEVVRDTSILVDKDTQKVRQGVWDAKNLANEKTSGSISYKDPAPSFWSTWFGGGKSETEAHRLEQEAEDKWGDLKNKAEVTKNDVKQTASQSWQDAKHKAEAESGRVKKDVDSTVNDLSNKSKQEASRLESGWNSLKNEVSNDAEYVLHKAEDTASSVAGKFKNETNKLESEAERAAREAKNEGSRITRHASDEVARKAEEAKEESARLARRASNEVAHKAEEVKDKGVRLTRRASDEVANKTEEAKEESARLARRASDTIYSKAEDVREKAEDVKEKAEDSAKSWYRAGTEQVKSGINTVKNVADQDIHWAEEKVHDGVEGIKETLTEAKEEVDRLFGERRDQGYKGHVVRGEKFAEDEAGQLRATRDNVALKPAEVVVEEAHSHDM</sequence>
<feature type="compositionally biased region" description="Basic and acidic residues" evidence="1">
    <location>
        <begin position="512"/>
        <end position="606"/>
    </location>
</feature>
<dbReference type="Gene3D" id="1.20.5.1230">
    <property type="entry name" value="Apolipoprotein A-I"/>
    <property type="match status" value="1"/>
</dbReference>
<dbReference type="PANTHER" id="PTHR47372:SF11">
    <property type="entry name" value="RE19971P"/>
    <property type="match status" value="1"/>
</dbReference>
<evidence type="ECO:0000256" key="1">
    <source>
        <dbReference type="SAM" id="MobiDB-lite"/>
    </source>
</evidence>
<feature type="region of interest" description="Disordered" evidence="1">
    <location>
        <begin position="509"/>
        <end position="606"/>
    </location>
</feature>
<comment type="caution">
    <text evidence="2">The sequence shown here is derived from an EMBL/GenBank/DDBJ whole genome shotgun (WGS) entry which is preliminary data.</text>
</comment>
<dbReference type="PANTHER" id="PTHR47372">
    <property type="entry name" value="DAUER UP-REGULATED-RELATED"/>
    <property type="match status" value="1"/>
</dbReference>
<protein>
    <submittedName>
        <fullName evidence="2">Uncharacterized protein</fullName>
    </submittedName>
</protein>
<reference evidence="2 3" key="1">
    <citation type="submission" date="2024-04" db="EMBL/GenBank/DDBJ databases">
        <title>genome sequences of Mucor flavus KT1a and Helicostylum pulchrum KT1b strains isolation_sourced from the surface of a dry-aged beef.</title>
        <authorList>
            <person name="Toyotome T."/>
            <person name="Hosono M."/>
            <person name="Torimaru M."/>
            <person name="Fukuda K."/>
            <person name="Mikami N."/>
        </authorList>
    </citation>
    <scope>NUCLEOTIDE SEQUENCE [LARGE SCALE GENOMIC DNA]</scope>
    <source>
        <strain evidence="2 3">KT1b</strain>
    </source>
</reference>
<feature type="compositionally biased region" description="Basic and acidic residues" evidence="1">
    <location>
        <begin position="445"/>
        <end position="462"/>
    </location>
</feature>
<accession>A0ABP9Y5N5</accession>
<feature type="compositionally biased region" description="Basic and acidic residues" evidence="1">
    <location>
        <begin position="179"/>
        <end position="201"/>
    </location>
</feature>
<dbReference type="EMBL" id="BAABUJ010000022">
    <property type="protein sequence ID" value="GAA5802291.1"/>
    <property type="molecule type" value="Genomic_DNA"/>
</dbReference>
<keyword evidence="3" id="KW-1185">Reference proteome</keyword>